<evidence type="ECO:0000313" key="3">
    <source>
        <dbReference type="Proteomes" id="UP000552836"/>
    </source>
</evidence>
<reference evidence="1" key="1">
    <citation type="journal article" date="2014" name="Int. J. Syst. Evol. Microbiol.">
        <title>Complete genome of a new Firmicutes species belonging to the dominant human colonic microbiota ('Ruminococcus bicirculans') reveals two chromosomes and a selective capacity to utilize plant glucans.</title>
        <authorList>
            <consortium name="NISC Comparative Sequencing Program"/>
            <person name="Wegmann U."/>
            <person name="Louis P."/>
            <person name="Goesmann A."/>
            <person name="Henrissat B."/>
            <person name="Duncan S.H."/>
            <person name="Flint H.J."/>
        </authorList>
    </citation>
    <scope>NUCLEOTIDE SEQUENCE</scope>
    <source>
        <strain evidence="1">CGMCC 4.5581</strain>
    </source>
</reference>
<dbReference type="EMBL" id="JAAMPA010000001">
    <property type="protein sequence ID" value="NIH67366.1"/>
    <property type="molecule type" value="Genomic_DNA"/>
</dbReference>
<dbReference type="Proteomes" id="UP000648663">
    <property type="component" value="Unassembled WGS sequence"/>
</dbReference>
<reference evidence="2 3" key="3">
    <citation type="submission" date="2020-02" db="EMBL/GenBank/DDBJ databases">
        <title>Sequencing the genomes of 1000 actinobacteria strains.</title>
        <authorList>
            <person name="Klenk H.-P."/>
        </authorList>
    </citation>
    <scope>NUCLEOTIDE SEQUENCE [LARGE SCALE GENOMIC DNA]</scope>
    <source>
        <strain evidence="2 3">DSM 45201</strain>
    </source>
</reference>
<evidence type="ECO:0000313" key="1">
    <source>
        <dbReference type="EMBL" id="GGL54281.1"/>
    </source>
</evidence>
<reference evidence="1" key="4">
    <citation type="submission" date="2024-05" db="EMBL/GenBank/DDBJ databases">
        <authorList>
            <person name="Sun Q."/>
            <person name="Zhou Y."/>
        </authorList>
    </citation>
    <scope>NUCLEOTIDE SEQUENCE</scope>
    <source>
        <strain evidence="1">CGMCC 4.5581</strain>
    </source>
</reference>
<dbReference type="EMBL" id="BMMI01000001">
    <property type="protein sequence ID" value="GGL54281.1"/>
    <property type="molecule type" value="Genomic_DNA"/>
</dbReference>
<reference evidence="4" key="2">
    <citation type="journal article" date="2019" name="Int. J. Syst. Evol. Microbiol.">
        <title>The Global Catalogue of Microorganisms (GCM) 10K type strain sequencing project: providing services to taxonomists for standard genome sequencing and annotation.</title>
        <authorList>
            <consortium name="The Broad Institute Genomics Platform"/>
            <consortium name="The Broad Institute Genome Sequencing Center for Infectious Disease"/>
            <person name="Wu L."/>
            <person name="Ma J."/>
        </authorList>
    </citation>
    <scope>NUCLEOTIDE SEQUENCE [LARGE SCALE GENOMIC DNA]</scope>
    <source>
        <strain evidence="4">CGMCC 4.5581</strain>
    </source>
</reference>
<name>A0A846LI89_9ACTN</name>
<sequence>MTTALDQAPPPSSRSGAPAEEELDLATLLQLFEAGEDAGDEPRSVRASLRASGSSFLRWTRGSSRRAASWGAVPGGWQ</sequence>
<comment type="caution">
    <text evidence="2">The sequence shown here is derived from an EMBL/GenBank/DDBJ whole genome shotgun (WGS) entry which is preliminary data.</text>
</comment>
<organism evidence="2 3">
    <name type="scientific">Modestobacter marinus</name>
    <dbReference type="NCBI Taxonomy" id="477641"/>
    <lineage>
        <taxon>Bacteria</taxon>
        <taxon>Bacillati</taxon>
        <taxon>Actinomycetota</taxon>
        <taxon>Actinomycetes</taxon>
        <taxon>Geodermatophilales</taxon>
        <taxon>Geodermatophilaceae</taxon>
        <taxon>Modestobacter</taxon>
    </lineage>
</organism>
<evidence type="ECO:0000313" key="4">
    <source>
        <dbReference type="Proteomes" id="UP000648663"/>
    </source>
</evidence>
<keyword evidence="4" id="KW-1185">Reference proteome</keyword>
<dbReference type="Proteomes" id="UP000552836">
    <property type="component" value="Unassembled WGS sequence"/>
</dbReference>
<gene>
    <name evidence="2" type="ORF">FB380_001812</name>
    <name evidence="1" type="ORF">GCM10011589_07930</name>
</gene>
<evidence type="ECO:0000313" key="2">
    <source>
        <dbReference type="EMBL" id="NIH67366.1"/>
    </source>
</evidence>
<protein>
    <submittedName>
        <fullName evidence="2">Uncharacterized protein</fullName>
    </submittedName>
</protein>
<dbReference type="AlphaFoldDB" id="A0A846LI89"/>
<accession>A0A846LI89</accession>
<proteinExistence type="predicted"/>
<dbReference type="RefSeq" id="WP_166754797.1">
    <property type="nucleotide sequence ID" value="NZ_BAABJU010000001.1"/>
</dbReference>